<evidence type="ECO:0000256" key="13">
    <source>
        <dbReference type="ARBA" id="ARBA00022967"/>
    </source>
</evidence>
<dbReference type="Gene3D" id="2.70.150.10">
    <property type="entry name" value="Calcium-transporting ATPase, cytoplasmic transduction domain A"/>
    <property type="match status" value="1"/>
</dbReference>
<dbReference type="EMBL" id="JADIMK010000035">
    <property type="protein sequence ID" value="MBO8455448.1"/>
    <property type="molecule type" value="Genomic_DNA"/>
</dbReference>
<keyword evidence="16" id="KW-0406">Ion transport</keyword>
<evidence type="ECO:0000256" key="10">
    <source>
        <dbReference type="ARBA" id="ARBA00022796"/>
    </source>
</evidence>
<dbReference type="Gene3D" id="3.40.1110.10">
    <property type="entry name" value="Calcium-transporting ATPase, cytoplasmic domain N"/>
    <property type="match status" value="1"/>
</dbReference>
<dbReference type="GO" id="GO:0140581">
    <property type="term" value="F:P-type monovalent copper transporter activity"/>
    <property type="evidence" value="ECO:0007669"/>
    <property type="project" value="UniProtKB-EC"/>
</dbReference>
<dbReference type="SUPFAM" id="SSF55008">
    <property type="entry name" value="HMA, heavy metal-associated domain"/>
    <property type="match status" value="2"/>
</dbReference>
<evidence type="ECO:0000313" key="21">
    <source>
        <dbReference type="Proteomes" id="UP000823617"/>
    </source>
</evidence>
<feature type="transmembrane region" description="Helical" evidence="18">
    <location>
        <begin position="352"/>
        <end position="374"/>
    </location>
</feature>
<dbReference type="InterPro" id="IPR059000">
    <property type="entry name" value="ATPase_P-type_domA"/>
</dbReference>
<dbReference type="Proteomes" id="UP000823617">
    <property type="component" value="Unassembled WGS sequence"/>
</dbReference>
<dbReference type="InterPro" id="IPR001757">
    <property type="entry name" value="P_typ_ATPase"/>
</dbReference>
<dbReference type="PANTHER" id="PTHR43520">
    <property type="entry name" value="ATP7, ISOFORM B"/>
    <property type="match status" value="1"/>
</dbReference>
<dbReference type="GO" id="GO:0005507">
    <property type="term" value="F:copper ion binding"/>
    <property type="evidence" value="ECO:0007669"/>
    <property type="project" value="InterPro"/>
</dbReference>
<name>A0A9D9MZY3_9BACT</name>
<keyword evidence="7 18" id="KW-0479">Metal-binding</keyword>
<protein>
    <recommendedName>
        <fullName evidence="3">P-type Cu(+) transporter</fullName>
        <ecNumber evidence="3">7.2.2.8</ecNumber>
    </recommendedName>
</protein>
<keyword evidence="13" id="KW-1278">Translocase</keyword>
<dbReference type="GO" id="GO:0060003">
    <property type="term" value="P:copper ion export"/>
    <property type="evidence" value="ECO:0007669"/>
    <property type="project" value="UniProtKB-ARBA"/>
</dbReference>
<keyword evidence="6 18" id="KW-0812">Transmembrane</keyword>
<evidence type="ECO:0000256" key="12">
    <source>
        <dbReference type="ARBA" id="ARBA00022842"/>
    </source>
</evidence>
<dbReference type="PRINTS" id="PR00943">
    <property type="entry name" value="CUATPASE"/>
</dbReference>
<dbReference type="SUPFAM" id="SSF56784">
    <property type="entry name" value="HAD-like"/>
    <property type="match status" value="1"/>
</dbReference>
<comment type="caution">
    <text evidence="20">The sequence shown here is derived from an EMBL/GenBank/DDBJ whole genome shotgun (WGS) entry which is preliminary data.</text>
</comment>
<comment type="similarity">
    <text evidence="2 18">Belongs to the cation transport ATPase (P-type) (TC 3.A.3) family. Type IB subfamily.</text>
</comment>
<comment type="subcellular location">
    <subcellularLocation>
        <location evidence="1">Cell membrane</location>
        <topology evidence="1">Multi-pass membrane protein</topology>
    </subcellularLocation>
</comment>
<feature type="transmembrane region" description="Helical" evidence="18">
    <location>
        <begin position="198"/>
        <end position="217"/>
    </location>
</feature>
<accession>A0A9D9MZY3</accession>
<dbReference type="GO" id="GO:0005886">
    <property type="term" value="C:plasma membrane"/>
    <property type="evidence" value="ECO:0007669"/>
    <property type="project" value="UniProtKB-SubCell"/>
</dbReference>
<feature type="transmembrane region" description="Helical" evidence="18">
    <location>
        <begin position="167"/>
        <end position="186"/>
    </location>
</feature>
<proteinExistence type="inferred from homology"/>
<feature type="transmembrane region" description="Helical" evidence="18">
    <location>
        <begin position="698"/>
        <end position="717"/>
    </location>
</feature>
<keyword evidence="8" id="KW-0677">Repeat</keyword>
<dbReference type="Pfam" id="PF00122">
    <property type="entry name" value="E1-E2_ATPase"/>
    <property type="match status" value="1"/>
</dbReference>
<evidence type="ECO:0000256" key="11">
    <source>
        <dbReference type="ARBA" id="ARBA00022840"/>
    </source>
</evidence>
<evidence type="ECO:0000256" key="5">
    <source>
        <dbReference type="ARBA" id="ARBA00022475"/>
    </source>
</evidence>
<dbReference type="InterPro" id="IPR008250">
    <property type="entry name" value="ATPase_P-typ_transduc_dom_A_sf"/>
</dbReference>
<evidence type="ECO:0000259" key="19">
    <source>
        <dbReference type="PROSITE" id="PS50846"/>
    </source>
</evidence>
<dbReference type="InterPro" id="IPR023298">
    <property type="entry name" value="ATPase_P-typ_TM_dom_sf"/>
</dbReference>
<keyword evidence="15" id="KW-0186">Copper</keyword>
<dbReference type="PANTHER" id="PTHR43520:SF8">
    <property type="entry name" value="P-TYPE CU(+) TRANSPORTER"/>
    <property type="match status" value="1"/>
</dbReference>
<evidence type="ECO:0000313" key="20">
    <source>
        <dbReference type="EMBL" id="MBO8455448.1"/>
    </source>
</evidence>
<dbReference type="Gene3D" id="3.40.50.1000">
    <property type="entry name" value="HAD superfamily/HAD-like"/>
    <property type="match status" value="1"/>
</dbReference>
<dbReference type="SFLD" id="SFLDS00003">
    <property type="entry name" value="Haloacid_Dehalogenase"/>
    <property type="match status" value="1"/>
</dbReference>
<dbReference type="FunFam" id="2.70.150.10:FF:000020">
    <property type="entry name" value="Copper-exporting P-type ATPase A"/>
    <property type="match status" value="1"/>
</dbReference>
<dbReference type="SFLD" id="SFLDF00027">
    <property type="entry name" value="p-type_atpase"/>
    <property type="match status" value="1"/>
</dbReference>
<keyword evidence="10" id="KW-0187">Copper transport</keyword>
<keyword evidence="14 18" id="KW-1133">Transmembrane helix</keyword>
<dbReference type="Gene3D" id="3.30.70.100">
    <property type="match status" value="2"/>
</dbReference>
<keyword evidence="12" id="KW-0460">Magnesium</keyword>
<evidence type="ECO:0000256" key="7">
    <source>
        <dbReference type="ARBA" id="ARBA00022723"/>
    </source>
</evidence>
<evidence type="ECO:0000256" key="18">
    <source>
        <dbReference type="RuleBase" id="RU362081"/>
    </source>
</evidence>
<keyword evidence="4" id="KW-0813">Transport</keyword>
<dbReference type="InterPro" id="IPR036412">
    <property type="entry name" value="HAD-like_sf"/>
</dbReference>
<dbReference type="InterPro" id="IPR023214">
    <property type="entry name" value="HAD_sf"/>
</dbReference>
<feature type="transmembrane region" description="Helical" evidence="18">
    <location>
        <begin position="380"/>
        <end position="403"/>
    </location>
</feature>
<dbReference type="InterPro" id="IPR027256">
    <property type="entry name" value="P-typ_ATPase_IB"/>
</dbReference>
<evidence type="ECO:0000256" key="9">
    <source>
        <dbReference type="ARBA" id="ARBA00022741"/>
    </source>
</evidence>
<dbReference type="PRINTS" id="PR00119">
    <property type="entry name" value="CATATPASE"/>
</dbReference>
<dbReference type="InterPro" id="IPR023299">
    <property type="entry name" value="ATPase_P-typ_cyto_dom_N"/>
</dbReference>
<dbReference type="GO" id="GO:0005524">
    <property type="term" value="F:ATP binding"/>
    <property type="evidence" value="ECO:0007669"/>
    <property type="project" value="UniProtKB-UniRule"/>
</dbReference>
<dbReference type="GO" id="GO:0016887">
    <property type="term" value="F:ATP hydrolysis activity"/>
    <property type="evidence" value="ECO:0007669"/>
    <property type="project" value="InterPro"/>
</dbReference>
<evidence type="ECO:0000256" key="8">
    <source>
        <dbReference type="ARBA" id="ARBA00022737"/>
    </source>
</evidence>
<feature type="domain" description="HMA" evidence="19">
    <location>
        <begin position="16"/>
        <end position="82"/>
    </location>
</feature>
<keyword evidence="9 18" id="KW-0547">Nucleotide-binding</keyword>
<evidence type="ECO:0000256" key="16">
    <source>
        <dbReference type="ARBA" id="ARBA00023065"/>
    </source>
</evidence>
<keyword evidence="5 18" id="KW-1003">Cell membrane</keyword>
<dbReference type="InterPro" id="IPR018303">
    <property type="entry name" value="ATPase_P-typ_P_site"/>
</dbReference>
<dbReference type="InterPro" id="IPR006121">
    <property type="entry name" value="HMA_dom"/>
</dbReference>
<dbReference type="PROSITE" id="PS00154">
    <property type="entry name" value="ATPASE_E1_E2"/>
    <property type="match status" value="1"/>
</dbReference>
<dbReference type="GO" id="GO:0055070">
    <property type="term" value="P:copper ion homeostasis"/>
    <property type="evidence" value="ECO:0007669"/>
    <property type="project" value="TreeGrafter"/>
</dbReference>
<dbReference type="FunFam" id="3.30.70.100:FF:000005">
    <property type="entry name" value="Copper-exporting P-type ATPase A"/>
    <property type="match status" value="1"/>
</dbReference>
<evidence type="ECO:0000256" key="15">
    <source>
        <dbReference type="ARBA" id="ARBA00023008"/>
    </source>
</evidence>
<dbReference type="NCBIfam" id="TIGR00003">
    <property type="entry name" value="copper ion binding protein"/>
    <property type="match status" value="2"/>
</dbReference>
<dbReference type="NCBIfam" id="TIGR01525">
    <property type="entry name" value="ATPase-IB_hvy"/>
    <property type="match status" value="1"/>
</dbReference>
<evidence type="ECO:0000256" key="14">
    <source>
        <dbReference type="ARBA" id="ARBA00022989"/>
    </source>
</evidence>
<dbReference type="PROSITE" id="PS01047">
    <property type="entry name" value="HMA_1"/>
    <property type="match status" value="2"/>
</dbReference>
<sequence length="865" mass="93235">MENKENTEKDTSHITEKDTFPIIGMSCAACAARVEKTLQSQPGVRSAAVNYASATACVEFSSGECSPEALQKAVRDAGYDILIDKGEDLADEAEKEHQKRYRNLKRRTLAAIILAVPLMAVGMFFMDSSWSKYVTWALATPLVFWLGRGFYINAWKQLRHRSSNMDTLVAVSTGIAYLFSVFNMLFPQFWTSRGIVPHVYFEASGTIIAFILLGRLMEERAKGNTTTAIRKLMGLQPKTVRISLSDGSSREVPVGEIRPGDRIEVRPGERIAVDGAVLSGSSFVDESMLSGEPLPVEKKAGEKVYAGTINQKGSFMFEAQKTGTDTLLAKIIAMVQDAQGSKAPVQKLVDKIAAVFVPVIIGISLISFVLWLLLDGENGFTHGLLAMVTVLIIACPCALGLATPTAIMVGIGKGAGLGILIKDAESIETARKVTDVVLDKTGTITEGKPEVTDFIWSAGVTEKDKSHLEDIFSGIEKLSEHPLADAIVRYLGERDKADISGFESITGGGVRAKADGVTFIAGNLRLAEETGLKADAVLAGAAESLVSEAKTVVWFADDRRILAAAGIADKVKESSVAAVEELQSKGIRVHMLTGDNKATAAAVAAIAGIQTCEAGMLPQDKAEYIRSLQSEGKIVAMAGDGINDSAALAQSDLSIAMGTGSDIAMDVAKMTIISSDLRKIPQALELSRMTVRTIRENLFWAFIYNMIGVPVAAGVLYPVNGFLLNPMIAGAAMAFSSVSVVTNSLRLKGKKLSYEASDEVATVKCECPEHPKTENTADKTCINYNNTSDKEENIMKKEFNVEGMMCNHCRMHVEKALNSLPGVKAEVSLEKKTATVEFTGDRQYTLDELQKQVSEQAGEYVLSEK</sequence>
<feature type="transmembrane region" description="Helical" evidence="18">
    <location>
        <begin position="723"/>
        <end position="742"/>
    </location>
</feature>
<evidence type="ECO:0000256" key="17">
    <source>
        <dbReference type="ARBA" id="ARBA00023136"/>
    </source>
</evidence>
<organism evidence="20 21">
    <name type="scientific">Candidatus Cryptobacteroides intestinigallinarum</name>
    <dbReference type="NCBI Taxonomy" id="2840767"/>
    <lineage>
        <taxon>Bacteria</taxon>
        <taxon>Pseudomonadati</taxon>
        <taxon>Bacteroidota</taxon>
        <taxon>Bacteroidia</taxon>
        <taxon>Bacteroidales</taxon>
        <taxon>Candidatus Cryptobacteroides</taxon>
    </lineage>
</organism>
<dbReference type="InterPro" id="IPR017969">
    <property type="entry name" value="Heavy-metal-associated_CS"/>
</dbReference>
<evidence type="ECO:0000256" key="1">
    <source>
        <dbReference type="ARBA" id="ARBA00004651"/>
    </source>
</evidence>
<reference evidence="20" key="1">
    <citation type="submission" date="2020-10" db="EMBL/GenBank/DDBJ databases">
        <authorList>
            <person name="Gilroy R."/>
        </authorList>
    </citation>
    <scope>NUCLEOTIDE SEQUENCE</scope>
    <source>
        <strain evidence="20">B1-3475</strain>
    </source>
</reference>
<keyword evidence="11 18" id="KW-0067">ATP-binding</keyword>
<dbReference type="SUPFAM" id="SSF81665">
    <property type="entry name" value="Calcium ATPase, transmembrane domain M"/>
    <property type="match status" value="1"/>
</dbReference>
<dbReference type="CDD" id="cd00371">
    <property type="entry name" value="HMA"/>
    <property type="match status" value="2"/>
</dbReference>
<feature type="transmembrane region" description="Helical" evidence="18">
    <location>
        <begin position="108"/>
        <end position="127"/>
    </location>
</feature>
<dbReference type="NCBIfam" id="TIGR01511">
    <property type="entry name" value="ATPase-IB1_Cu"/>
    <property type="match status" value="1"/>
</dbReference>
<dbReference type="GO" id="GO:0043682">
    <property type="term" value="F:P-type divalent copper transporter activity"/>
    <property type="evidence" value="ECO:0007669"/>
    <property type="project" value="TreeGrafter"/>
</dbReference>
<dbReference type="InterPro" id="IPR006122">
    <property type="entry name" value="HMA_Cu_ion-bd"/>
</dbReference>
<feature type="transmembrane region" description="Helical" evidence="18">
    <location>
        <begin position="133"/>
        <end position="155"/>
    </location>
</feature>
<dbReference type="SFLD" id="SFLDG00002">
    <property type="entry name" value="C1.7:_P-type_atpase_like"/>
    <property type="match status" value="1"/>
</dbReference>
<dbReference type="EC" id="7.2.2.8" evidence="3"/>
<evidence type="ECO:0000256" key="3">
    <source>
        <dbReference type="ARBA" id="ARBA00012517"/>
    </source>
</evidence>
<evidence type="ECO:0000256" key="4">
    <source>
        <dbReference type="ARBA" id="ARBA00022448"/>
    </source>
</evidence>
<dbReference type="CDD" id="cd02094">
    <property type="entry name" value="P-type_ATPase_Cu-like"/>
    <property type="match status" value="1"/>
</dbReference>
<reference evidence="20" key="2">
    <citation type="journal article" date="2021" name="PeerJ">
        <title>Extensive microbial diversity within the chicken gut microbiome revealed by metagenomics and culture.</title>
        <authorList>
            <person name="Gilroy R."/>
            <person name="Ravi A."/>
            <person name="Getino M."/>
            <person name="Pursley I."/>
            <person name="Horton D.L."/>
            <person name="Alikhan N.F."/>
            <person name="Baker D."/>
            <person name="Gharbi K."/>
            <person name="Hall N."/>
            <person name="Watson M."/>
            <person name="Adriaenssens E.M."/>
            <person name="Foster-Nyarko E."/>
            <person name="Jarju S."/>
            <person name="Secka A."/>
            <person name="Antonio M."/>
            <person name="Oren A."/>
            <person name="Chaudhuri R.R."/>
            <person name="La Ragione R."/>
            <person name="Hildebrand F."/>
            <person name="Pallen M.J."/>
        </authorList>
    </citation>
    <scope>NUCLEOTIDE SEQUENCE</scope>
    <source>
        <strain evidence="20">B1-3475</strain>
    </source>
</reference>
<dbReference type="InterPro" id="IPR036163">
    <property type="entry name" value="HMA_dom_sf"/>
</dbReference>
<dbReference type="SUPFAM" id="SSF81653">
    <property type="entry name" value="Calcium ATPase, transduction domain A"/>
    <property type="match status" value="1"/>
</dbReference>
<dbReference type="Pfam" id="PF00403">
    <property type="entry name" value="HMA"/>
    <property type="match status" value="2"/>
</dbReference>
<dbReference type="InterPro" id="IPR044492">
    <property type="entry name" value="P_typ_ATPase_HD_dom"/>
</dbReference>
<gene>
    <name evidence="20" type="ORF">IAC08_03480</name>
</gene>
<feature type="domain" description="HMA" evidence="19">
    <location>
        <begin position="795"/>
        <end position="861"/>
    </location>
</feature>
<evidence type="ECO:0000256" key="2">
    <source>
        <dbReference type="ARBA" id="ARBA00006024"/>
    </source>
</evidence>
<dbReference type="AlphaFoldDB" id="A0A9D9MZY3"/>
<dbReference type="NCBIfam" id="TIGR01494">
    <property type="entry name" value="ATPase_P-type"/>
    <property type="match status" value="1"/>
</dbReference>
<dbReference type="Pfam" id="PF00702">
    <property type="entry name" value="Hydrolase"/>
    <property type="match status" value="1"/>
</dbReference>
<keyword evidence="17 18" id="KW-0472">Membrane</keyword>
<dbReference type="PROSITE" id="PS50846">
    <property type="entry name" value="HMA_2"/>
    <property type="match status" value="2"/>
</dbReference>
<evidence type="ECO:0000256" key="6">
    <source>
        <dbReference type="ARBA" id="ARBA00022692"/>
    </source>
</evidence>